<dbReference type="Proteomes" id="UP001220022">
    <property type="component" value="Unassembled WGS sequence"/>
</dbReference>
<dbReference type="RefSeq" id="WP_275821997.1">
    <property type="nucleotide sequence ID" value="NZ_BAAANM010000041.1"/>
</dbReference>
<protein>
    <submittedName>
        <fullName evidence="1">Uncharacterized protein</fullName>
    </submittedName>
</protein>
<evidence type="ECO:0000313" key="1">
    <source>
        <dbReference type="EMBL" id="MDF2260915.1"/>
    </source>
</evidence>
<proteinExistence type="predicted"/>
<organism evidence="1 2">
    <name type="scientific">Streptantibioticus ferralitis</name>
    <dbReference type="NCBI Taxonomy" id="236510"/>
    <lineage>
        <taxon>Bacteria</taxon>
        <taxon>Bacillati</taxon>
        <taxon>Actinomycetota</taxon>
        <taxon>Actinomycetes</taxon>
        <taxon>Kitasatosporales</taxon>
        <taxon>Streptomycetaceae</taxon>
        <taxon>Streptantibioticus</taxon>
    </lineage>
</organism>
<comment type="caution">
    <text evidence="1">The sequence shown here is derived from an EMBL/GenBank/DDBJ whole genome shotgun (WGS) entry which is preliminary data.</text>
</comment>
<sequence>MTARPITTVTLTADGRGWVDDAEVPVPPGSTLEQARVAVLQVVTGIAEYEQRSVWVRATGPDGRYEVVVHPDGRIDDARTSREMTENPDAQRAPEAYREQMAAIATAAATGQHPIAAHLAQQLLDQAMQDYKEDGHPYVLRVQELRAHTLLEGGNAAEAVEAYLAVARGWAQRGSASYWGAAQRAYACWHRISEPAQAIWLGDQLVGVLRIGGEDASATLRQVLRRLDELRTGLVG</sequence>
<gene>
    <name evidence="1" type="ORF">P2L57_35940</name>
</gene>
<accession>A0ABT5ZAP2</accession>
<evidence type="ECO:0000313" key="2">
    <source>
        <dbReference type="Proteomes" id="UP001220022"/>
    </source>
</evidence>
<dbReference type="EMBL" id="JARHTQ010000043">
    <property type="protein sequence ID" value="MDF2260915.1"/>
    <property type="molecule type" value="Genomic_DNA"/>
</dbReference>
<name>A0ABT5ZAP2_9ACTN</name>
<keyword evidence="2" id="KW-1185">Reference proteome</keyword>
<reference evidence="1 2" key="1">
    <citation type="submission" date="2023-03" db="EMBL/GenBank/DDBJ databases">
        <title>Draft genome sequence of type strain Streptomyces ferralitis JCM 14344.</title>
        <authorList>
            <person name="Klaysubun C."/>
            <person name="Duangmal K."/>
        </authorList>
    </citation>
    <scope>NUCLEOTIDE SEQUENCE [LARGE SCALE GENOMIC DNA]</scope>
    <source>
        <strain evidence="1 2">JCM 14344</strain>
    </source>
</reference>